<evidence type="ECO:0000256" key="8">
    <source>
        <dbReference type="ARBA" id="ARBA00022723"/>
    </source>
</evidence>
<accession>A0A154NZP9</accession>
<dbReference type="GO" id="GO:0032510">
    <property type="term" value="P:endosome to lysosome transport via multivesicular body sorting pathway"/>
    <property type="evidence" value="ECO:0007669"/>
    <property type="project" value="TreeGrafter"/>
</dbReference>
<evidence type="ECO:0000256" key="10">
    <source>
        <dbReference type="ARBA" id="ARBA00022927"/>
    </source>
</evidence>
<evidence type="ECO:0000256" key="2">
    <source>
        <dbReference type="ARBA" id="ARBA00004633"/>
    </source>
</evidence>
<evidence type="ECO:0000256" key="1">
    <source>
        <dbReference type="ARBA" id="ARBA00004496"/>
    </source>
</evidence>
<feature type="region of interest" description="Disordered" evidence="18">
    <location>
        <begin position="701"/>
        <end position="741"/>
    </location>
</feature>
<dbReference type="InterPro" id="IPR036400">
    <property type="entry name" value="Cyt_B5-like_heme/steroid_sf"/>
</dbReference>
<evidence type="ECO:0000256" key="7">
    <source>
        <dbReference type="ARBA" id="ARBA00022617"/>
    </source>
</evidence>
<dbReference type="SUPFAM" id="SSF63380">
    <property type="entry name" value="Riboflavin synthase domain-like"/>
    <property type="match status" value="1"/>
</dbReference>
<feature type="domain" description="FAD-binding FR-type" evidence="20">
    <location>
        <begin position="278"/>
        <end position="388"/>
    </location>
</feature>
<dbReference type="GO" id="GO:0005829">
    <property type="term" value="C:cytosol"/>
    <property type="evidence" value="ECO:0007669"/>
    <property type="project" value="TreeGrafter"/>
</dbReference>
<dbReference type="STRING" id="178035.A0A154NZP9"/>
<feature type="region of interest" description="Disordered" evidence="18">
    <location>
        <begin position="148"/>
        <end position="171"/>
    </location>
</feature>
<dbReference type="InterPro" id="IPR008333">
    <property type="entry name" value="Cbr1-like_FAD-bd_dom"/>
</dbReference>
<name>A0A154NZP9_DUFNO</name>
<dbReference type="FunFam" id="3.10.120.10:FF:000001">
    <property type="entry name" value="Cytochrome b5 reductase 4"/>
    <property type="match status" value="1"/>
</dbReference>
<keyword evidence="14" id="KW-0472">Membrane</keyword>
<evidence type="ECO:0000259" key="19">
    <source>
        <dbReference type="PROSITE" id="PS50255"/>
    </source>
</evidence>
<dbReference type="InterPro" id="IPR001199">
    <property type="entry name" value="Cyt_B5-like_heme/steroid-bd"/>
</dbReference>
<reference evidence="23 24" key="1">
    <citation type="submission" date="2015-07" db="EMBL/GenBank/DDBJ databases">
        <title>The genome of Dufourea novaeangliae.</title>
        <authorList>
            <person name="Pan H."/>
            <person name="Kapheim K."/>
        </authorList>
    </citation>
    <scope>NUCLEOTIDE SEQUENCE [LARGE SCALE GENOMIC DNA]</scope>
    <source>
        <strain evidence="23">0120121106</strain>
        <tissue evidence="23">Whole body</tissue>
    </source>
</reference>
<dbReference type="PROSITE" id="PS51384">
    <property type="entry name" value="FAD_FR"/>
    <property type="match status" value="1"/>
</dbReference>
<evidence type="ECO:0000313" key="24">
    <source>
        <dbReference type="Proteomes" id="UP000076502"/>
    </source>
</evidence>
<dbReference type="GO" id="GO:0031902">
    <property type="term" value="C:late endosome membrane"/>
    <property type="evidence" value="ECO:0007669"/>
    <property type="project" value="UniProtKB-SubCell"/>
</dbReference>
<dbReference type="InterPro" id="IPR018798">
    <property type="entry name" value="MVB12A/B"/>
</dbReference>
<organism evidence="23 24">
    <name type="scientific">Dufourea novaeangliae</name>
    <name type="common">Sweat bee</name>
    <dbReference type="NCBI Taxonomy" id="178035"/>
    <lineage>
        <taxon>Eukaryota</taxon>
        <taxon>Metazoa</taxon>
        <taxon>Ecdysozoa</taxon>
        <taxon>Arthropoda</taxon>
        <taxon>Hexapoda</taxon>
        <taxon>Insecta</taxon>
        <taxon>Pterygota</taxon>
        <taxon>Neoptera</taxon>
        <taxon>Endopterygota</taxon>
        <taxon>Hymenoptera</taxon>
        <taxon>Apocrita</taxon>
        <taxon>Aculeata</taxon>
        <taxon>Apoidea</taxon>
        <taxon>Anthophila</taxon>
        <taxon>Halictidae</taxon>
        <taxon>Rophitinae</taxon>
        <taxon>Dufourea</taxon>
    </lineage>
</organism>
<dbReference type="InterPro" id="IPR023340">
    <property type="entry name" value="UMA"/>
</dbReference>
<keyword evidence="5" id="KW-0813">Transport</keyword>
<dbReference type="Gene3D" id="2.100.10.50">
    <property type="match status" value="1"/>
</dbReference>
<keyword evidence="8" id="KW-0479">Metal-binding</keyword>
<sequence>MPRCCGASLLSVMDGDGSPQSLGLQIQDGNPRNKTALTPGHSLMDWIRLTNSGVDLTGVGGVPRVISLSELANHNKQNDAWIAIRGIVFNVTHYMDFHPGGISELMRGVGKDATKLFENVHAWVNYQSILQKCVVGKLSRGSISGPTLPSTEITSSSSTDSRSISPENVNECSPSNVKMDWRQTSNSITLFYQTIRDYPSVYYQLRRISDSKLVFKLFFEKDVITHELELTAGIEWPPVCKRNFDTMEVDFTFTKKIKEIWKTQGSHTISREPNTSSRSYKEYEVLTNTPLSKLVHFLVLRAKNSLELVPIGRHVEIKMNVMGMDVSRSYTPVPSCLHPGDMPPNYKSDCICLMIKKYENGALSPSITNLQAGQTLMLSNALGAFVVESFDRYSVIHILAGGTGLTVMLGIIQRALARRTVKTINLLNFNKDSDNMFYVAQLEKVGMDKKLKVTHILSQAETTWMGRRGTVSYDLMKELIGEHSPEACIFTCGPQGFLQATKKVTAMSKKTNCNKMLIHQLSSVLPDDRPITAISVVEDIDKCPPNFTVVSRTYDQDTDADLWRESGLFIKKKGRYICFSKTEGLPHCIVEDVVVVNERDSPPEGYITISYTVDSMQKAWRKKQLCYKIRNKELCSKAVTDIIICNRDMHKVYTSKMAPNGFVAAGVINGVCVCYKTVDIANGNSSSQSYVNIDLLQNASPNPSNGTLRKIPPERPPKPTNGIYPQIGGNAGKDVDESSDRDHKILSPSARIKPTRPAPQPPAVLVAGSTSIYGTLPGSSDLDGVPFVLNPRLTVHSDSSTNKLPVIKVWTQKDLDKEVR</sequence>
<dbReference type="InterPro" id="IPR017927">
    <property type="entry name" value="FAD-bd_FR_type"/>
</dbReference>
<dbReference type="SMART" id="SM01117">
    <property type="entry name" value="Cyt-b5"/>
    <property type="match status" value="1"/>
</dbReference>
<dbReference type="InterPro" id="IPR039261">
    <property type="entry name" value="FNR_nucleotide-bd"/>
</dbReference>
<dbReference type="Proteomes" id="UP000076502">
    <property type="component" value="Unassembled WGS sequence"/>
</dbReference>
<dbReference type="PROSITE" id="PS00191">
    <property type="entry name" value="CYTOCHROME_B5_1"/>
    <property type="match status" value="1"/>
</dbReference>
<dbReference type="Pfam" id="PF00175">
    <property type="entry name" value="NAD_binding_1"/>
    <property type="match status" value="1"/>
</dbReference>
<keyword evidence="12" id="KW-0408">Iron</keyword>
<dbReference type="CDD" id="cd06183">
    <property type="entry name" value="cyt_b5_reduct_like"/>
    <property type="match status" value="1"/>
</dbReference>
<dbReference type="Pfam" id="PF00173">
    <property type="entry name" value="Cyt-b5"/>
    <property type="match status" value="1"/>
</dbReference>
<dbReference type="PROSITE" id="PS50255">
    <property type="entry name" value="CYTOCHROME_B5_2"/>
    <property type="match status" value="1"/>
</dbReference>
<dbReference type="GO" id="GO:0046872">
    <property type="term" value="F:metal ion binding"/>
    <property type="evidence" value="ECO:0007669"/>
    <property type="project" value="UniProtKB-KW"/>
</dbReference>
<evidence type="ECO:0000256" key="5">
    <source>
        <dbReference type="ARBA" id="ARBA00022448"/>
    </source>
</evidence>
<dbReference type="OrthoDB" id="6021306at2759"/>
<feature type="domain" description="Cytochrome b5 heme-binding" evidence="19">
    <location>
        <begin position="63"/>
        <end position="139"/>
    </location>
</feature>
<evidence type="ECO:0000256" key="9">
    <source>
        <dbReference type="ARBA" id="ARBA00022753"/>
    </source>
</evidence>
<dbReference type="InterPro" id="IPR017938">
    <property type="entry name" value="Riboflavin_synthase-like_b-brl"/>
</dbReference>
<dbReference type="InterPro" id="IPR018506">
    <property type="entry name" value="Cyt_B5_heme-BS"/>
</dbReference>
<dbReference type="Pfam" id="PF10240">
    <property type="entry name" value="DUF2464"/>
    <property type="match status" value="1"/>
</dbReference>
<evidence type="ECO:0000256" key="16">
    <source>
        <dbReference type="ARBA" id="ARBA00033024"/>
    </source>
</evidence>
<evidence type="ECO:0000259" key="22">
    <source>
        <dbReference type="PROSITE" id="PS51498"/>
    </source>
</evidence>
<feature type="domain" description="MABP" evidence="22">
    <location>
        <begin position="528"/>
        <end position="679"/>
    </location>
</feature>
<keyword evidence="24" id="KW-1185">Reference proteome</keyword>
<dbReference type="GO" id="GO:0042058">
    <property type="term" value="P:regulation of epidermal growth factor receptor signaling pathway"/>
    <property type="evidence" value="ECO:0007669"/>
    <property type="project" value="TreeGrafter"/>
</dbReference>
<keyword evidence="10" id="KW-0653">Protein transport</keyword>
<dbReference type="GO" id="GO:0000813">
    <property type="term" value="C:ESCRT I complex"/>
    <property type="evidence" value="ECO:0007669"/>
    <property type="project" value="InterPro"/>
</dbReference>
<dbReference type="Gene3D" id="2.40.30.10">
    <property type="entry name" value="Translation factors"/>
    <property type="match status" value="1"/>
</dbReference>
<evidence type="ECO:0000256" key="17">
    <source>
        <dbReference type="ARBA" id="ARBA00053101"/>
    </source>
</evidence>
<keyword evidence="7" id="KW-0349">Heme</keyword>
<dbReference type="InterPro" id="IPR040335">
    <property type="entry name" value="MVB12A"/>
</dbReference>
<keyword evidence="6" id="KW-0963">Cytoplasm</keyword>
<dbReference type="Pfam" id="PF00970">
    <property type="entry name" value="FAD_binding_6"/>
    <property type="match status" value="1"/>
</dbReference>
<evidence type="ECO:0000256" key="12">
    <source>
        <dbReference type="ARBA" id="ARBA00023004"/>
    </source>
</evidence>
<evidence type="ECO:0000259" key="21">
    <source>
        <dbReference type="PROSITE" id="PS51497"/>
    </source>
</evidence>
<keyword evidence="9" id="KW-0967">Endosome</keyword>
<feature type="domain" description="UMA" evidence="21">
    <location>
        <begin position="782"/>
        <end position="820"/>
    </location>
</feature>
<keyword evidence="13" id="KW-0729">SH3-binding</keyword>
<dbReference type="PRINTS" id="PR00406">
    <property type="entry name" value="CYTB5RDTASE"/>
</dbReference>
<dbReference type="Gene3D" id="3.40.50.80">
    <property type="entry name" value="Nucleotide-binding domain of ferredoxin-NADP reductase (FNR) module"/>
    <property type="match status" value="1"/>
</dbReference>
<dbReference type="InterPro" id="IPR023341">
    <property type="entry name" value="MABP"/>
</dbReference>
<evidence type="ECO:0000313" key="23">
    <source>
        <dbReference type="EMBL" id="KZC04564.1"/>
    </source>
</evidence>
<evidence type="ECO:0000256" key="15">
    <source>
        <dbReference type="ARBA" id="ARBA00033002"/>
    </source>
</evidence>
<dbReference type="AlphaFoldDB" id="A0A154NZP9"/>
<evidence type="ECO:0000256" key="6">
    <source>
        <dbReference type="ARBA" id="ARBA00022490"/>
    </source>
</evidence>
<dbReference type="GO" id="GO:0019075">
    <property type="term" value="P:virus maturation"/>
    <property type="evidence" value="ECO:0007669"/>
    <property type="project" value="TreeGrafter"/>
</dbReference>
<evidence type="ECO:0000256" key="3">
    <source>
        <dbReference type="ARBA" id="ARBA00010432"/>
    </source>
</evidence>
<dbReference type="PROSITE" id="PS51497">
    <property type="entry name" value="UMA"/>
    <property type="match status" value="1"/>
</dbReference>
<dbReference type="GO" id="GO:0032801">
    <property type="term" value="P:receptor catabolic process"/>
    <property type="evidence" value="ECO:0007669"/>
    <property type="project" value="TreeGrafter"/>
</dbReference>
<feature type="compositionally biased region" description="Low complexity" evidence="18">
    <location>
        <begin position="150"/>
        <end position="165"/>
    </location>
</feature>
<dbReference type="GO" id="GO:0020037">
    <property type="term" value="F:heme binding"/>
    <property type="evidence" value="ECO:0007669"/>
    <property type="project" value="InterPro"/>
</dbReference>
<gene>
    <name evidence="23" type="ORF">WN55_00639</name>
</gene>
<evidence type="ECO:0000256" key="13">
    <source>
        <dbReference type="ARBA" id="ARBA00023036"/>
    </source>
</evidence>
<proteinExistence type="inferred from homology"/>
<comment type="similarity">
    <text evidence="3">Belongs to the MVB12 family.</text>
</comment>
<dbReference type="GO" id="GO:0046755">
    <property type="term" value="P:viral budding"/>
    <property type="evidence" value="ECO:0007669"/>
    <property type="project" value="TreeGrafter"/>
</dbReference>
<dbReference type="GO" id="GO:0017124">
    <property type="term" value="F:SH3 domain binding"/>
    <property type="evidence" value="ECO:0007669"/>
    <property type="project" value="UniProtKB-KW"/>
</dbReference>
<dbReference type="PANTHER" id="PTHR31612:SF2">
    <property type="entry name" value="MULTIVESICULAR BODY SUBUNIT 12A"/>
    <property type="match status" value="1"/>
</dbReference>
<evidence type="ECO:0000256" key="14">
    <source>
        <dbReference type="ARBA" id="ARBA00023136"/>
    </source>
</evidence>
<dbReference type="SUPFAM" id="SSF55856">
    <property type="entry name" value="Cytochrome b5-like heme/steroid binding domain"/>
    <property type="match status" value="1"/>
</dbReference>
<dbReference type="SUPFAM" id="SSF52343">
    <property type="entry name" value="Ferredoxin reductase-like, C-terminal NADP-linked domain"/>
    <property type="match status" value="1"/>
</dbReference>
<dbReference type="GO" id="GO:0015031">
    <property type="term" value="P:protein transport"/>
    <property type="evidence" value="ECO:0007669"/>
    <property type="project" value="UniProtKB-KW"/>
</dbReference>
<evidence type="ECO:0000256" key="18">
    <source>
        <dbReference type="SAM" id="MobiDB-lite"/>
    </source>
</evidence>
<keyword evidence="11" id="KW-0560">Oxidoreductase</keyword>
<dbReference type="PANTHER" id="PTHR31612">
    <property type="entry name" value="MULTIVESICULAR BODY SUBUNIT 12A"/>
    <property type="match status" value="1"/>
</dbReference>
<dbReference type="FunFam" id="2.100.10.50:FF:000002">
    <property type="entry name" value="Multivesicular body subunit 12B"/>
    <property type="match status" value="1"/>
</dbReference>
<dbReference type="InterPro" id="IPR001433">
    <property type="entry name" value="OxRdtase_FAD/NAD-bd"/>
</dbReference>
<comment type="subcellular location">
    <subcellularLocation>
        <location evidence="1">Cytoplasm</location>
    </subcellularLocation>
    <subcellularLocation>
        <location evidence="2">Late endosome membrane</location>
        <topology evidence="2">Peripheral membrane protein</topology>
    </subcellularLocation>
</comment>
<protein>
    <recommendedName>
        <fullName evidence="4">Multivesicular body subunit 12A</fullName>
    </recommendedName>
    <alternativeName>
        <fullName evidence="16">ESCRT-I complex subunit MVB12A</fullName>
    </alternativeName>
    <alternativeName>
        <fullName evidence="15">Protein FAM125A</fullName>
    </alternativeName>
</protein>
<comment type="function">
    <text evidence="17">Component of the ESCRT-I complex, a regulator of vesicular trafficking process. Required for the sorting of endocytic ubiquitinated cargos into multivesicular bodies.</text>
</comment>
<dbReference type="EMBL" id="KQ434782">
    <property type="protein sequence ID" value="KZC04564.1"/>
    <property type="molecule type" value="Genomic_DNA"/>
</dbReference>
<dbReference type="GO" id="GO:0016491">
    <property type="term" value="F:oxidoreductase activity"/>
    <property type="evidence" value="ECO:0007669"/>
    <property type="project" value="InterPro"/>
</dbReference>
<evidence type="ECO:0000259" key="20">
    <source>
        <dbReference type="PROSITE" id="PS51384"/>
    </source>
</evidence>
<evidence type="ECO:0000256" key="4">
    <source>
        <dbReference type="ARBA" id="ARBA00017653"/>
    </source>
</evidence>
<dbReference type="PROSITE" id="PS51498">
    <property type="entry name" value="MABP"/>
    <property type="match status" value="1"/>
</dbReference>
<dbReference type="Gene3D" id="3.10.120.10">
    <property type="entry name" value="Cytochrome b5-like heme/steroid binding domain"/>
    <property type="match status" value="1"/>
</dbReference>
<evidence type="ECO:0000256" key="11">
    <source>
        <dbReference type="ARBA" id="ARBA00023002"/>
    </source>
</evidence>